<organism evidence="2 3">
    <name type="scientific">Meganyctiphanes norvegica</name>
    <name type="common">Northern krill</name>
    <name type="synonym">Thysanopoda norvegica</name>
    <dbReference type="NCBI Taxonomy" id="48144"/>
    <lineage>
        <taxon>Eukaryota</taxon>
        <taxon>Metazoa</taxon>
        <taxon>Ecdysozoa</taxon>
        <taxon>Arthropoda</taxon>
        <taxon>Crustacea</taxon>
        <taxon>Multicrustacea</taxon>
        <taxon>Malacostraca</taxon>
        <taxon>Eumalacostraca</taxon>
        <taxon>Eucarida</taxon>
        <taxon>Euphausiacea</taxon>
        <taxon>Euphausiidae</taxon>
        <taxon>Meganyctiphanes</taxon>
    </lineage>
</organism>
<feature type="non-terminal residue" evidence="2">
    <location>
        <position position="1"/>
    </location>
</feature>
<dbReference type="Proteomes" id="UP001497623">
    <property type="component" value="Unassembled WGS sequence"/>
</dbReference>
<name>A0AAV2SB95_MEGNR</name>
<dbReference type="EMBL" id="CAXKWB010053838">
    <property type="protein sequence ID" value="CAL4174894.1"/>
    <property type="molecule type" value="Genomic_DNA"/>
</dbReference>
<sequence>RLLNATTTTITYGRSDTLTQTTIDLALNHLGQIVKCPSTSLLTNTNCPAGSSLKSNKNPSGSSLLNPRSNNTSNIGEGKINRDLVIKNPENLPDFILKEDVDVNIVKSFFSEDGWAAVEDIIRRKREKRAEALFRNMTNGEKQEKILSWLVPGAVAKQLLNKSRLENIQADAAEIVLSEIN</sequence>
<evidence type="ECO:0000313" key="2">
    <source>
        <dbReference type="EMBL" id="CAL4174894.1"/>
    </source>
</evidence>
<feature type="region of interest" description="Disordered" evidence="1">
    <location>
        <begin position="50"/>
        <end position="77"/>
    </location>
</feature>
<accession>A0AAV2SB95</accession>
<gene>
    <name evidence="2" type="ORF">MNOR_LOCUS34583</name>
</gene>
<feature type="compositionally biased region" description="Polar residues" evidence="1">
    <location>
        <begin position="50"/>
        <end position="75"/>
    </location>
</feature>
<protein>
    <submittedName>
        <fullName evidence="2">Uncharacterized protein</fullName>
    </submittedName>
</protein>
<proteinExistence type="predicted"/>
<keyword evidence="3" id="KW-1185">Reference proteome</keyword>
<reference evidence="2 3" key="1">
    <citation type="submission" date="2024-05" db="EMBL/GenBank/DDBJ databases">
        <authorList>
            <person name="Wallberg A."/>
        </authorList>
    </citation>
    <scope>NUCLEOTIDE SEQUENCE [LARGE SCALE GENOMIC DNA]</scope>
</reference>
<evidence type="ECO:0000256" key="1">
    <source>
        <dbReference type="SAM" id="MobiDB-lite"/>
    </source>
</evidence>
<comment type="caution">
    <text evidence="2">The sequence shown here is derived from an EMBL/GenBank/DDBJ whole genome shotgun (WGS) entry which is preliminary data.</text>
</comment>
<dbReference type="AlphaFoldDB" id="A0AAV2SB95"/>
<evidence type="ECO:0000313" key="3">
    <source>
        <dbReference type="Proteomes" id="UP001497623"/>
    </source>
</evidence>